<sequence length="535" mass="60986">MGCGGQKRIEGDLMEKKIVILGAGPTGLGAGYRLKELGYTNFHMYDRNPYIGGLATSFTDEAVFTWDIGGHVMFSHYEYYDKCFEAMMGDEYQENMRECWVRMFDRWVPYPFQNNIRFLPPEVCYECMAGLIEAQTKRDHKKAKNFGEFIDAVFGDGIGKHFMRPYNFKVWAHEPEMMNKEWIGERVAVLDINRALKNVILGNDDFGWGPNNMFKYPLRGGTGEFYKRMGEHLSDHITLNAEVEYIDSQHKQIYFADGSIVKYDILITTLPLDLLCSSVLNGAVPKNIKVAAGRLQHSSGYMVGIGLKQPCPSTKSWMYFPEDNCPFYRVTYLSNYSKYMTPDPDTHYSLLCETSASEFKPENGDTIVEDTIQGLINCGMLKEEDRQDIVSTWVYYADYSYPTPSVERDEILAEVIPWLEERDIYSRGRFGMWKYEVANTDHSLMQGVELVNRLLLDEPETTIGIKYESTEDGRKAAAHERSVKAGSGDPKKEAERLLLAASKQVGDKPDEPHTSEEELGVTQTTAKEHGKAKLL</sequence>
<dbReference type="AlphaFoldDB" id="A0A068NNE2"/>
<dbReference type="InterPro" id="IPR036188">
    <property type="entry name" value="FAD/NAD-bd_sf"/>
</dbReference>
<protein>
    <submittedName>
        <fullName evidence="2">UDP-galactopyranose mutase</fullName>
    </submittedName>
</protein>
<dbReference type="PRINTS" id="PR00419">
    <property type="entry name" value="ADXRDTASE"/>
</dbReference>
<dbReference type="KEGG" id="fgi:OP10G_0912"/>
<reference evidence="2 3" key="1">
    <citation type="journal article" date="2014" name="PLoS ONE">
        <title>The first complete genome sequence of the class fimbriimonadia in the phylum armatimonadetes.</title>
        <authorList>
            <person name="Hu Z.Y."/>
            <person name="Wang Y.Z."/>
            <person name="Im W.T."/>
            <person name="Wang S.Y."/>
            <person name="Zhao G.P."/>
            <person name="Zheng H.J."/>
            <person name="Quan Z.X."/>
        </authorList>
    </citation>
    <scope>NUCLEOTIDE SEQUENCE [LARGE SCALE GENOMIC DNA]</scope>
    <source>
        <strain evidence="2">Gsoil 348</strain>
    </source>
</reference>
<feature type="compositionally biased region" description="Basic and acidic residues" evidence="1">
    <location>
        <begin position="471"/>
        <end position="496"/>
    </location>
</feature>
<accession>A0A068NNE2</accession>
<dbReference type="EMBL" id="CP007139">
    <property type="protein sequence ID" value="AIE84280.1"/>
    <property type="molecule type" value="Genomic_DNA"/>
</dbReference>
<gene>
    <name evidence="2" type="ORF">OP10G_0912</name>
</gene>
<evidence type="ECO:0000313" key="3">
    <source>
        <dbReference type="Proteomes" id="UP000027982"/>
    </source>
</evidence>
<feature type="region of interest" description="Disordered" evidence="1">
    <location>
        <begin position="471"/>
        <end position="535"/>
    </location>
</feature>
<name>A0A068NNE2_FIMGI</name>
<dbReference type="PANTHER" id="PTHR43734:SF4">
    <property type="entry name" value="AMINE OXIDASE DOMAIN-CONTAINING PROTEIN"/>
    <property type="match status" value="1"/>
</dbReference>
<dbReference type="Proteomes" id="UP000027982">
    <property type="component" value="Chromosome"/>
</dbReference>
<evidence type="ECO:0000313" key="2">
    <source>
        <dbReference type="EMBL" id="AIE84280.1"/>
    </source>
</evidence>
<proteinExistence type="predicted"/>
<evidence type="ECO:0000256" key="1">
    <source>
        <dbReference type="SAM" id="MobiDB-lite"/>
    </source>
</evidence>
<dbReference type="STRING" id="661478.OP10G_0912"/>
<feature type="compositionally biased region" description="Basic and acidic residues" evidence="1">
    <location>
        <begin position="526"/>
        <end position="535"/>
    </location>
</feature>
<dbReference type="PANTHER" id="PTHR43734">
    <property type="entry name" value="PHYTOENE DESATURASE"/>
    <property type="match status" value="1"/>
</dbReference>
<dbReference type="eggNOG" id="COG1232">
    <property type="taxonomic scope" value="Bacteria"/>
</dbReference>
<organism evidence="2 3">
    <name type="scientific">Fimbriimonas ginsengisoli Gsoil 348</name>
    <dbReference type="NCBI Taxonomy" id="661478"/>
    <lineage>
        <taxon>Bacteria</taxon>
        <taxon>Bacillati</taxon>
        <taxon>Armatimonadota</taxon>
        <taxon>Fimbriimonadia</taxon>
        <taxon>Fimbriimonadales</taxon>
        <taxon>Fimbriimonadaceae</taxon>
        <taxon>Fimbriimonas</taxon>
    </lineage>
</organism>
<keyword evidence="3" id="KW-1185">Reference proteome</keyword>
<feature type="compositionally biased region" description="Basic and acidic residues" evidence="1">
    <location>
        <begin position="505"/>
        <end position="516"/>
    </location>
</feature>
<dbReference type="Pfam" id="PF13450">
    <property type="entry name" value="NAD_binding_8"/>
    <property type="match status" value="1"/>
</dbReference>
<dbReference type="SUPFAM" id="SSF51971">
    <property type="entry name" value="Nucleotide-binding domain"/>
    <property type="match status" value="1"/>
</dbReference>
<dbReference type="Gene3D" id="3.50.50.60">
    <property type="entry name" value="FAD/NAD(P)-binding domain"/>
    <property type="match status" value="1"/>
</dbReference>
<dbReference type="HOGENOM" id="CLU_026719_0_0_0"/>